<gene>
    <name evidence="1" type="ORF">PC117_g14498</name>
    <name evidence="2" type="ORF">PC129_g10074</name>
</gene>
<dbReference type="EMBL" id="RCMV01000325">
    <property type="protein sequence ID" value="KAG3219130.1"/>
    <property type="molecule type" value="Genomic_DNA"/>
</dbReference>
<evidence type="ECO:0000313" key="2">
    <source>
        <dbReference type="EMBL" id="KAG3219130.1"/>
    </source>
</evidence>
<reference evidence="2" key="1">
    <citation type="submission" date="2018-05" db="EMBL/GenBank/DDBJ databases">
        <title>Effector identification in a new, highly contiguous assembly of the strawberry crown rot pathogen Phytophthora cactorum.</title>
        <authorList>
            <person name="Armitage A.D."/>
            <person name="Nellist C.F."/>
            <person name="Bates H."/>
            <person name="Vickerstaff R.J."/>
            <person name="Harrison R.J."/>
        </authorList>
    </citation>
    <scope>NUCLEOTIDE SEQUENCE</scope>
    <source>
        <strain evidence="1">4040</strain>
        <strain evidence="2">P421</strain>
    </source>
</reference>
<evidence type="ECO:0000313" key="3">
    <source>
        <dbReference type="Proteomes" id="UP000760860"/>
    </source>
</evidence>
<sequence>MEHLDGRVRRENVHRKTSRMTAAFVATRTQAGTSTLLRQALGTGVGV</sequence>
<comment type="caution">
    <text evidence="2">The sequence shown here is derived from an EMBL/GenBank/DDBJ whole genome shotgun (WGS) entry which is preliminary data.</text>
</comment>
<dbReference type="Proteomes" id="UP000760860">
    <property type="component" value="Unassembled WGS sequence"/>
</dbReference>
<organism evidence="2 3">
    <name type="scientific">Phytophthora cactorum</name>
    <dbReference type="NCBI Taxonomy" id="29920"/>
    <lineage>
        <taxon>Eukaryota</taxon>
        <taxon>Sar</taxon>
        <taxon>Stramenopiles</taxon>
        <taxon>Oomycota</taxon>
        <taxon>Peronosporomycetes</taxon>
        <taxon>Peronosporales</taxon>
        <taxon>Peronosporaceae</taxon>
        <taxon>Phytophthora</taxon>
    </lineage>
</organism>
<evidence type="ECO:0000313" key="1">
    <source>
        <dbReference type="EMBL" id="KAG2927774.1"/>
    </source>
</evidence>
<dbReference type="EMBL" id="RCMK01000455">
    <property type="protein sequence ID" value="KAG2927774.1"/>
    <property type="molecule type" value="Genomic_DNA"/>
</dbReference>
<protein>
    <submittedName>
        <fullName evidence="2">Uncharacterized protein</fullName>
    </submittedName>
</protein>
<dbReference type="AlphaFoldDB" id="A0A8T1I2J6"/>
<dbReference type="Proteomes" id="UP000736787">
    <property type="component" value="Unassembled WGS sequence"/>
</dbReference>
<accession>A0A8T1I2J6</accession>
<proteinExistence type="predicted"/>
<name>A0A8T1I2J6_9STRA</name>